<keyword evidence="6" id="KW-1185">Reference proteome</keyword>
<dbReference type="PROSITE" id="PS51683">
    <property type="entry name" value="SAM_OMT_II"/>
    <property type="match status" value="1"/>
</dbReference>
<dbReference type="InterPro" id="IPR036390">
    <property type="entry name" value="WH_DNA-bd_sf"/>
</dbReference>
<dbReference type="GO" id="GO:0008171">
    <property type="term" value="F:O-methyltransferase activity"/>
    <property type="evidence" value="ECO:0007669"/>
    <property type="project" value="InterPro"/>
</dbReference>
<evidence type="ECO:0000313" key="5">
    <source>
        <dbReference type="EMBL" id="KAJ8614566.1"/>
    </source>
</evidence>
<evidence type="ECO:0000259" key="4">
    <source>
        <dbReference type="Pfam" id="PF00891"/>
    </source>
</evidence>
<dbReference type="CDD" id="cd02440">
    <property type="entry name" value="AdoMet_MTases"/>
    <property type="match status" value="1"/>
</dbReference>
<dbReference type="SUPFAM" id="SSF46785">
    <property type="entry name" value="Winged helix' DNA-binding domain"/>
    <property type="match status" value="1"/>
</dbReference>
<dbReference type="Gene3D" id="1.10.10.10">
    <property type="entry name" value="Winged helix-like DNA-binding domain superfamily/Winged helix DNA-binding domain"/>
    <property type="match status" value="1"/>
</dbReference>
<dbReference type="EMBL" id="JAQMWT010000003">
    <property type="protein sequence ID" value="KAJ8614566.1"/>
    <property type="molecule type" value="Genomic_DNA"/>
</dbReference>
<keyword evidence="1" id="KW-0489">Methyltransferase</keyword>
<proteinExistence type="predicted"/>
<gene>
    <name evidence="5" type="ORF">CTAYLR_004082</name>
</gene>
<comment type="caution">
    <text evidence="5">The sequence shown here is derived from an EMBL/GenBank/DDBJ whole genome shotgun (WGS) entry which is preliminary data.</text>
</comment>
<evidence type="ECO:0000256" key="1">
    <source>
        <dbReference type="ARBA" id="ARBA00022603"/>
    </source>
</evidence>
<dbReference type="GO" id="GO:0032259">
    <property type="term" value="P:methylation"/>
    <property type="evidence" value="ECO:0007669"/>
    <property type="project" value="UniProtKB-KW"/>
</dbReference>
<dbReference type="InterPro" id="IPR036388">
    <property type="entry name" value="WH-like_DNA-bd_sf"/>
</dbReference>
<dbReference type="Proteomes" id="UP001230188">
    <property type="component" value="Unassembled WGS sequence"/>
</dbReference>
<keyword evidence="3" id="KW-0949">S-adenosyl-L-methionine</keyword>
<reference evidence="5" key="1">
    <citation type="submission" date="2023-01" db="EMBL/GenBank/DDBJ databases">
        <title>Metagenome sequencing of chrysophaentin producing Chrysophaeum taylorii.</title>
        <authorList>
            <person name="Davison J."/>
            <person name="Bewley C."/>
        </authorList>
    </citation>
    <scope>NUCLEOTIDE SEQUENCE</scope>
    <source>
        <strain evidence="5">NIES-1699</strain>
    </source>
</reference>
<dbReference type="PANTHER" id="PTHR43712">
    <property type="entry name" value="PUTATIVE (AFU_ORTHOLOGUE AFUA_4G14580)-RELATED"/>
    <property type="match status" value="1"/>
</dbReference>
<evidence type="ECO:0000256" key="3">
    <source>
        <dbReference type="ARBA" id="ARBA00022691"/>
    </source>
</evidence>
<dbReference type="SUPFAM" id="SSF53335">
    <property type="entry name" value="S-adenosyl-L-methionine-dependent methyltransferases"/>
    <property type="match status" value="1"/>
</dbReference>
<dbReference type="InterPro" id="IPR001077">
    <property type="entry name" value="COMT_C"/>
</dbReference>
<evidence type="ECO:0000313" key="6">
    <source>
        <dbReference type="Proteomes" id="UP001230188"/>
    </source>
</evidence>
<dbReference type="PANTHER" id="PTHR43712:SF2">
    <property type="entry name" value="O-METHYLTRANSFERASE CICE"/>
    <property type="match status" value="1"/>
</dbReference>
<sequence length="390" mass="42552">MRRMLFVCAVALGVVLRSEWLVFAARVWLHDLLVRASEATMPPIGRVREIIAGEALSMTLFHLVNLGIFDELAERGPTACGELGRGNFSKVGASFACRYARFGAGAGLLERLSNGSFALTEVGELLVSSHPNSLRDYAMFKLDQRYYEAERRVGEPSNLAALKPESGFKLATGLEFFDYTKTAPSFADSFDGAMQGVSAGVDLAIVADYNLSPTATICDVGGGRGHLLASFLQEYPKAQGVLFDMDDQVNAALQKGPLRPFAERTHFVPANFFEPLSPVAATCDVILMKWIVHDWGDEDAVRILRNVAASARPGTTLVLFETILDIDGLSFERTKHAADFTMLILPAGARERTFAEFSDLFQATGRLSPPRRVKLRSVNSGIQATISTPH</sequence>
<dbReference type="InterPro" id="IPR029063">
    <property type="entry name" value="SAM-dependent_MTases_sf"/>
</dbReference>
<dbReference type="AlphaFoldDB" id="A0AAD7XUY0"/>
<dbReference type="InterPro" id="IPR016461">
    <property type="entry name" value="COMT-like"/>
</dbReference>
<accession>A0AAD7XUY0</accession>
<keyword evidence="2" id="KW-0808">Transferase</keyword>
<organism evidence="5 6">
    <name type="scientific">Chrysophaeum taylorii</name>
    <dbReference type="NCBI Taxonomy" id="2483200"/>
    <lineage>
        <taxon>Eukaryota</taxon>
        <taxon>Sar</taxon>
        <taxon>Stramenopiles</taxon>
        <taxon>Ochrophyta</taxon>
        <taxon>Pelagophyceae</taxon>
        <taxon>Pelagomonadales</taxon>
        <taxon>Pelagomonadaceae</taxon>
        <taxon>Chrysophaeum</taxon>
    </lineage>
</organism>
<feature type="domain" description="O-methyltransferase C-terminal" evidence="4">
    <location>
        <begin position="162"/>
        <end position="365"/>
    </location>
</feature>
<dbReference type="Pfam" id="PF00891">
    <property type="entry name" value="Methyltransf_2"/>
    <property type="match status" value="1"/>
</dbReference>
<protein>
    <recommendedName>
        <fullName evidence="4">O-methyltransferase C-terminal domain-containing protein</fullName>
    </recommendedName>
</protein>
<evidence type="ECO:0000256" key="2">
    <source>
        <dbReference type="ARBA" id="ARBA00022679"/>
    </source>
</evidence>
<dbReference type="Gene3D" id="3.40.50.150">
    <property type="entry name" value="Vaccinia Virus protein VP39"/>
    <property type="match status" value="1"/>
</dbReference>
<name>A0AAD7XUY0_9STRA</name>